<dbReference type="GO" id="GO:0005524">
    <property type="term" value="F:ATP binding"/>
    <property type="evidence" value="ECO:0007669"/>
    <property type="project" value="UniProtKB-UniRule"/>
</dbReference>
<keyword evidence="12" id="KW-1185">Reference proteome</keyword>
<evidence type="ECO:0000313" key="13">
    <source>
        <dbReference type="WBParaSite" id="scaffold16100_cov242.g18123"/>
    </source>
</evidence>
<dbReference type="AlphaFoldDB" id="A0A915LPJ9"/>
<organism evidence="12 13">
    <name type="scientific">Meloidogyne javanica</name>
    <name type="common">Root-knot nematode worm</name>
    <dbReference type="NCBI Taxonomy" id="6303"/>
    <lineage>
        <taxon>Eukaryota</taxon>
        <taxon>Metazoa</taxon>
        <taxon>Ecdysozoa</taxon>
        <taxon>Nematoda</taxon>
        <taxon>Chromadorea</taxon>
        <taxon>Rhabditida</taxon>
        <taxon>Tylenchina</taxon>
        <taxon>Tylenchomorpha</taxon>
        <taxon>Tylenchoidea</taxon>
        <taxon>Meloidogynidae</taxon>
        <taxon>Meloidogyninae</taxon>
        <taxon>Meloidogyne</taxon>
        <taxon>Meloidogyne incognita group</taxon>
    </lineage>
</organism>
<feature type="domain" description="Protein kinase" evidence="11">
    <location>
        <begin position="125"/>
        <end position="381"/>
    </location>
</feature>
<dbReference type="SMART" id="SM00252">
    <property type="entry name" value="SH2"/>
    <property type="match status" value="1"/>
</dbReference>
<evidence type="ECO:0000313" key="12">
    <source>
        <dbReference type="Proteomes" id="UP000887561"/>
    </source>
</evidence>
<dbReference type="Proteomes" id="UP000887561">
    <property type="component" value="Unplaced"/>
</dbReference>
<dbReference type="InterPro" id="IPR011009">
    <property type="entry name" value="Kinase-like_dom_sf"/>
</dbReference>
<dbReference type="Pfam" id="PF10602">
    <property type="entry name" value="RPN7"/>
    <property type="match status" value="1"/>
</dbReference>
<dbReference type="Gene3D" id="3.30.505.10">
    <property type="entry name" value="SH2 domain"/>
    <property type="match status" value="1"/>
</dbReference>
<evidence type="ECO:0000256" key="8">
    <source>
        <dbReference type="PROSITE-ProRule" id="PRU10141"/>
    </source>
</evidence>
<dbReference type="WBParaSite" id="scaffold16100_cov242.g18123">
    <property type="protein sequence ID" value="scaffold16100_cov242.g18123"/>
    <property type="gene ID" value="scaffold16100_cov242.g18123"/>
</dbReference>
<proteinExistence type="inferred from homology"/>
<dbReference type="PROSITE" id="PS00109">
    <property type="entry name" value="PROTEIN_KINASE_TYR"/>
    <property type="match status" value="1"/>
</dbReference>
<dbReference type="EC" id="2.7.10.2" evidence="9"/>
<name>A0A915LPJ9_MELJA</name>
<dbReference type="PANTHER" id="PTHR24418">
    <property type="entry name" value="TYROSINE-PROTEIN KINASE"/>
    <property type="match status" value="1"/>
</dbReference>
<dbReference type="InterPro" id="IPR000719">
    <property type="entry name" value="Prot_kinase_dom"/>
</dbReference>
<dbReference type="PROSITE" id="PS00107">
    <property type="entry name" value="PROTEIN_KINASE_ATP"/>
    <property type="match status" value="1"/>
</dbReference>
<dbReference type="GO" id="GO:0004715">
    <property type="term" value="F:non-membrane spanning protein tyrosine kinase activity"/>
    <property type="evidence" value="ECO:0007669"/>
    <property type="project" value="UniProtKB-EC"/>
</dbReference>
<feature type="domain" description="SH2" evidence="10">
    <location>
        <begin position="19"/>
        <end position="95"/>
    </location>
</feature>
<dbReference type="Pfam" id="PF00017">
    <property type="entry name" value="SH2"/>
    <property type="match status" value="1"/>
</dbReference>
<evidence type="ECO:0000256" key="7">
    <source>
        <dbReference type="PROSITE-ProRule" id="PRU00191"/>
    </source>
</evidence>
<keyword evidence="7" id="KW-0727">SH2 domain</keyword>
<comment type="similarity">
    <text evidence="9">Belongs to the protein kinase superfamily. Tyr protein kinase family.</text>
</comment>
<evidence type="ECO:0000256" key="4">
    <source>
        <dbReference type="ARBA" id="ARBA00022840"/>
    </source>
</evidence>
<evidence type="ECO:0000256" key="9">
    <source>
        <dbReference type="RuleBase" id="RU362096"/>
    </source>
</evidence>
<dbReference type="InterPro" id="IPR017441">
    <property type="entry name" value="Protein_kinase_ATP_BS"/>
</dbReference>
<dbReference type="SUPFAM" id="SSF55550">
    <property type="entry name" value="SH2 domain"/>
    <property type="match status" value="1"/>
</dbReference>
<evidence type="ECO:0000256" key="2">
    <source>
        <dbReference type="ARBA" id="ARBA00022741"/>
    </source>
</evidence>
<accession>A0A915LPJ9</accession>
<sequence>MAPATCITTAEDELINAPFYHGFQTAAEAEPLLTKDNGRFLVRLIEENGHFIYIVSVYWKGKKHHYRIFQTRHGNFFHLNGIPKRTVAALIRYHRFSQKPVNDESGACLRSYVERSHYAIYREQLTILSVIGHGEFGEVRRGKLRVGMQSIDVAVKTMITDKKGIDPNERIRFLREANIHMRLQHRNIIRLFGVVVYNDPILIVTEYAPGGCLHDRLVEKRPTDKERLNYCRDICFGMAYLESKEVIHRDLTVRNCLLSKWNVVKITDFGLSLQGITKVLLPRARAPIRYVPPETLKTALFSHKSDVWGYGIALFEIWSKPHEEPYREIQNNRQLRKRILEGYRLTPPKGMPKKMQELMLKTQSASPDNRPTFKTIKKIYFGEEKSTFREYTFKLLYIMDENEFMEQEDDIEYVEEPMAADFDFTNVNDPLTIDDPVSQDDVQLPSTVNVVSVELETFSKEYTDYALINRLLFIADVCPPLRADALKMLINYVIKKTQNIPMLNAAYQRVESAKTFGNISGIDSVPDIDKSWIEITTVKANNRLESLLAEFKWQKDEAVKESIRRSLEDVFHQYVQMGNLPDALKLYTRGMREYCTSPNQIIQMLISWINVTIYAEQWQKLFVLLPQADRAINEIIE</sequence>
<reference evidence="13" key="1">
    <citation type="submission" date="2022-11" db="UniProtKB">
        <authorList>
            <consortium name="WormBaseParasite"/>
        </authorList>
    </citation>
    <scope>IDENTIFICATION</scope>
</reference>
<keyword evidence="2 8" id="KW-0547">Nucleotide-binding</keyword>
<dbReference type="SUPFAM" id="SSF56112">
    <property type="entry name" value="Protein kinase-like (PK-like)"/>
    <property type="match status" value="1"/>
</dbReference>
<evidence type="ECO:0000256" key="5">
    <source>
        <dbReference type="ARBA" id="ARBA00023137"/>
    </source>
</evidence>
<dbReference type="Pfam" id="PF07714">
    <property type="entry name" value="PK_Tyr_Ser-Thr"/>
    <property type="match status" value="1"/>
</dbReference>
<evidence type="ECO:0000259" key="10">
    <source>
        <dbReference type="PROSITE" id="PS50001"/>
    </source>
</evidence>
<evidence type="ECO:0000256" key="3">
    <source>
        <dbReference type="ARBA" id="ARBA00022777"/>
    </source>
</evidence>
<dbReference type="InterPro" id="IPR050198">
    <property type="entry name" value="Non-receptor_tyrosine_kinases"/>
</dbReference>
<evidence type="ECO:0000256" key="1">
    <source>
        <dbReference type="ARBA" id="ARBA00022679"/>
    </source>
</evidence>
<keyword evidence="4 8" id="KW-0067">ATP-binding</keyword>
<dbReference type="InterPro" id="IPR045135">
    <property type="entry name" value="Rpn7_N"/>
</dbReference>
<dbReference type="Gene3D" id="1.10.510.10">
    <property type="entry name" value="Transferase(Phosphotransferase) domain 1"/>
    <property type="match status" value="1"/>
</dbReference>
<keyword evidence="3 9" id="KW-0418">Kinase</keyword>
<evidence type="ECO:0000256" key="6">
    <source>
        <dbReference type="ARBA" id="ARBA00051245"/>
    </source>
</evidence>
<keyword evidence="5 9" id="KW-0829">Tyrosine-protein kinase</keyword>
<dbReference type="Gene3D" id="1.25.40.570">
    <property type="match status" value="1"/>
</dbReference>
<protein>
    <recommendedName>
        <fullName evidence="9">Tyrosine-protein kinase</fullName>
        <ecNumber evidence="9">2.7.10.2</ecNumber>
    </recommendedName>
</protein>
<dbReference type="InterPro" id="IPR000980">
    <property type="entry name" value="SH2"/>
</dbReference>
<dbReference type="PROSITE" id="PS50011">
    <property type="entry name" value="PROTEIN_KINASE_DOM"/>
    <property type="match status" value="1"/>
</dbReference>
<evidence type="ECO:0000259" key="11">
    <source>
        <dbReference type="PROSITE" id="PS50011"/>
    </source>
</evidence>
<dbReference type="CDD" id="cd00192">
    <property type="entry name" value="PTKc"/>
    <property type="match status" value="1"/>
</dbReference>
<dbReference type="InterPro" id="IPR001245">
    <property type="entry name" value="Ser-Thr/Tyr_kinase_cat_dom"/>
</dbReference>
<dbReference type="InterPro" id="IPR008266">
    <property type="entry name" value="Tyr_kinase_AS"/>
</dbReference>
<comment type="catalytic activity">
    <reaction evidence="6 9">
        <text>L-tyrosyl-[protein] + ATP = O-phospho-L-tyrosyl-[protein] + ADP + H(+)</text>
        <dbReference type="Rhea" id="RHEA:10596"/>
        <dbReference type="Rhea" id="RHEA-COMP:10136"/>
        <dbReference type="Rhea" id="RHEA-COMP:20101"/>
        <dbReference type="ChEBI" id="CHEBI:15378"/>
        <dbReference type="ChEBI" id="CHEBI:30616"/>
        <dbReference type="ChEBI" id="CHEBI:46858"/>
        <dbReference type="ChEBI" id="CHEBI:61978"/>
        <dbReference type="ChEBI" id="CHEBI:456216"/>
        <dbReference type="EC" id="2.7.10.2"/>
    </reaction>
</comment>
<dbReference type="PRINTS" id="PR00109">
    <property type="entry name" value="TYRKINASE"/>
</dbReference>
<keyword evidence="1 9" id="KW-0808">Transferase</keyword>
<dbReference type="InterPro" id="IPR036860">
    <property type="entry name" value="SH2_dom_sf"/>
</dbReference>
<dbReference type="PROSITE" id="PS50001">
    <property type="entry name" value="SH2"/>
    <property type="match status" value="1"/>
</dbReference>
<feature type="binding site" evidence="8">
    <location>
        <position position="156"/>
    </location>
    <ligand>
        <name>ATP</name>
        <dbReference type="ChEBI" id="CHEBI:30616"/>
    </ligand>
</feature>